<dbReference type="InterPro" id="IPR045864">
    <property type="entry name" value="aa-tRNA-synth_II/BPL/LPL"/>
</dbReference>
<dbReference type="SUPFAM" id="SSF55681">
    <property type="entry name" value="Class II aaRS and biotin synthetases"/>
    <property type="match status" value="1"/>
</dbReference>
<evidence type="ECO:0000313" key="7">
    <source>
        <dbReference type="Proteomes" id="UP001301152"/>
    </source>
</evidence>
<keyword evidence="2" id="KW-0092">Biotin</keyword>
<comment type="caution">
    <text evidence="6">The sequence shown here is derived from an EMBL/GenBank/DDBJ whole genome shotgun (WGS) entry which is preliminary data.</text>
</comment>
<dbReference type="EC" id="6.3.4.15" evidence="3"/>
<dbReference type="InterPro" id="IPR003142">
    <property type="entry name" value="BPL_C"/>
</dbReference>
<evidence type="ECO:0000256" key="4">
    <source>
        <dbReference type="ARBA" id="ARBA00047846"/>
    </source>
</evidence>
<evidence type="ECO:0000256" key="3">
    <source>
        <dbReference type="ARBA" id="ARBA00024227"/>
    </source>
</evidence>
<comment type="catalytic activity">
    <reaction evidence="4">
        <text>biotin + L-lysyl-[protein] + ATP = N(6)-biotinyl-L-lysyl-[protein] + AMP + diphosphate + H(+)</text>
        <dbReference type="Rhea" id="RHEA:11756"/>
        <dbReference type="Rhea" id="RHEA-COMP:9752"/>
        <dbReference type="Rhea" id="RHEA-COMP:10505"/>
        <dbReference type="ChEBI" id="CHEBI:15378"/>
        <dbReference type="ChEBI" id="CHEBI:29969"/>
        <dbReference type="ChEBI" id="CHEBI:30616"/>
        <dbReference type="ChEBI" id="CHEBI:33019"/>
        <dbReference type="ChEBI" id="CHEBI:57586"/>
        <dbReference type="ChEBI" id="CHEBI:83144"/>
        <dbReference type="ChEBI" id="CHEBI:456215"/>
        <dbReference type="EC" id="6.3.4.15"/>
    </reaction>
</comment>
<dbReference type="PANTHER" id="PTHR12835">
    <property type="entry name" value="BIOTIN PROTEIN LIGASE"/>
    <property type="match status" value="1"/>
</dbReference>
<dbReference type="RefSeq" id="WP_173559294.1">
    <property type="nucleotide sequence ID" value="NZ_JAPIUZ010000001.1"/>
</dbReference>
<dbReference type="GO" id="GO:0004077">
    <property type="term" value="F:biotin--[biotin carboxyl-carrier protein] ligase activity"/>
    <property type="evidence" value="ECO:0007669"/>
    <property type="project" value="UniProtKB-EC"/>
</dbReference>
<evidence type="ECO:0000256" key="1">
    <source>
        <dbReference type="ARBA" id="ARBA00022598"/>
    </source>
</evidence>
<evidence type="ECO:0000259" key="5">
    <source>
        <dbReference type="PROSITE" id="PS51733"/>
    </source>
</evidence>
<proteinExistence type="predicted"/>
<dbReference type="InterPro" id="IPR004143">
    <property type="entry name" value="BPL_LPL_catalytic"/>
</dbReference>
<sequence>MKLVCPPWRLECYDELTSTSDVCKERARAGAAPGLALLAHHQTKARGSRGRSWVDAGRSLALSVLLDPASVTSDLQLGCWPFLASLAFYDALADVAPAARADLLIKWPNDILLAGKKLGGILLEYEGSAMVIGFGANLHAPPSQRDIGRQVASLDGYAEVGTEALAEALLKQIHRWLDVWAQQGFAVLCHEWQSRAHPVGTVLTVRNESLNEQGRFIGLEPDGRLLLETGQGIKKIAAGEVLLLSQETDRVTGY</sequence>
<evidence type="ECO:0000313" key="6">
    <source>
        <dbReference type="EMBL" id="MCX2562378.1"/>
    </source>
</evidence>
<dbReference type="Pfam" id="PF03099">
    <property type="entry name" value="BPL_LplA_LipB"/>
    <property type="match status" value="1"/>
</dbReference>
<feature type="domain" description="BPL/LPL catalytic" evidence="5">
    <location>
        <begin position="1"/>
        <end position="181"/>
    </location>
</feature>
<dbReference type="PANTHER" id="PTHR12835:SF5">
    <property type="entry name" value="BIOTIN--PROTEIN LIGASE"/>
    <property type="match status" value="1"/>
</dbReference>
<accession>A0ABT3QAR4</accession>
<keyword evidence="1 6" id="KW-0436">Ligase</keyword>
<dbReference type="Gene3D" id="3.30.930.10">
    <property type="entry name" value="Bira Bifunctional Protein, Domain 2"/>
    <property type="match status" value="1"/>
</dbReference>
<organism evidence="6 7">
    <name type="scientific">Acetobacter thailandicus</name>
    <dbReference type="NCBI Taxonomy" id="1502842"/>
    <lineage>
        <taxon>Bacteria</taxon>
        <taxon>Pseudomonadati</taxon>
        <taxon>Pseudomonadota</taxon>
        <taxon>Alphaproteobacteria</taxon>
        <taxon>Acetobacterales</taxon>
        <taxon>Acetobacteraceae</taxon>
        <taxon>Acetobacter</taxon>
    </lineage>
</organism>
<reference evidence="6 7" key="1">
    <citation type="submission" date="2022-11" db="EMBL/GenBank/DDBJ databases">
        <title>Genome sequencing of Acetobacter type strain.</title>
        <authorList>
            <person name="Heo J."/>
            <person name="Lee D."/>
            <person name="Han B.-H."/>
            <person name="Hong S.-B."/>
            <person name="Kwon S.-W."/>
        </authorList>
    </citation>
    <scope>NUCLEOTIDE SEQUENCE [LARGE SCALE GENOMIC DNA]</scope>
    <source>
        <strain evidence="6 7">KACC 21253</strain>
    </source>
</reference>
<dbReference type="Pfam" id="PF02237">
    <property type="entry name" value="BPL_C"/>
    <property type="match status" value="1"/>
</dbReference>
<dbReference type="Proteomes" id="UP001301152">
    <property type="component" value="Unassembled WGS sequence"/>
</dbReference>
<keyword evidence="7" id="KW-1185">Reference proteome</keyword>
<dbReference type="NCBIfam" id="TIGR00121">
    <property type="entry name" value="birA_ligase"/>
    <property type="match status" value="1"/>
</dbReference>
<protein>
    <recommendedName>
        <fullName evidence="3">biotin--[biotin carboxyl-carrier protein] ligase</fullName>
        <ecNumber evidence="3">6.3.4.15</ecNumber>
    </recommendedName>
</protein>
<dbReference type="CDD" id="cd16442">
    <property type="entry name" value="BPL"/>
    <property type="match status" value="1"/>
</dbReference>
<dbReference type="PROSITE" id="PS51733">
    <property type="entry name" value="BPL_LPL_CATALYTIC"/>
    <property type="match status" value="1"/>
</dbReference>
<name>A0ABT3QAR4_9PROT</name>
<dbReference type="InterPro" id="IPR004408">
    <property type="entry name" value="Biotin_CoA_COase_ligase"/>
</dbReference>
<evidence type="ECO:0000256" key="2">
    <source>
        <dbReference type="ARBA" id="ARBA00023267"/>
    </source>
</evidence>
<dbReference type="EMBL" id="JAPIUZ010000001">
    <property type="protein sequence ID" value="MCX2562378.1"/>
    <property type="molecule type" value="Genomic_DNA"/>
</dbReference>
<gene>
    <name evidence="6" type="ORF">OQ497_00105</name>
</gene>